<keyword evidence="11" id="KW-0496">Mitochondrion</keyword>
<evidence type="ECO:0000313" key="18">
    <source>
        <dbReference type="EMBL" id="GMN23222.1"/>
    </source>
</evidence>
<feature type="transmembrane region" description="Helical" evidence="16">
    <location>
        <begin position="225"/>
        <end position="244"/>
    </location>
</feature>
<evidence type="ECO:0000256" key="8">
    <source>
        <dbReference type="ARBA" id="ARBA00022837"/>
    </source>
</evidence>
<keyword evidence="8" id="KW-0106">Calcium</keyword>
<keyword evidence="6 16" id="KW-0812">Transmembrane</keyword>
<keyword evidence="9 16" id="KW-1133">Transmembrane helix</keyword>
<evidence type="ECO:0000256" key="10">
    <source>
        <dbReference type="ARBA" id="ARBA00023065"/>
    </source>
</evidence>
<organism evidence="18 19">
    <name type="scientific">Ficus carica</name>
    <name type="common">Common fig</name>
    <dbReference type="NCBI Taxonomy" id="3494"/>
    <lineage>
        <taxon>Eukaryota</taxon>
        <taxon>Viridiplantae</taxon>
        <taxon>Streptophyta</taxon>
        <taxon>Embryophyta</taxon>
        <taxon>Tracheophyta</taxon>
        <taxon>Spermatophyta</taxon>
        <taxon>Magnoliopsida</taxon>
        <taxon>eudicotyledons</taxon>
        <taxon>Gunneridae</taxon>
        <taxon>Pentapetalae</taxon>
        <taxon>rosids</taxon>
        <taxon>fabids</taxon>
        <taxon>Rosales</taxon>
        <taxon>Moraceae</taxon>
        <taxon>Ficeae</taxon>
        <taxon>Ficus</taxon>
    </lineage>
</organism>
<dbReference type="GO" id="GO:0005262">
    <property type="term" value="F:calcium channel activity"/>
    <property type="evidence" value="ECO:0007669"/>
    <property type="project" value="UniProtKB-KW"/>
</dbReference>
<keyword evidence="13" id="KW-0407">Ion channel</keyword>
<evidence type="ECO:0000256" key="12">
    <source>
        <dbReference type="ARBA" id="ARBA00023136"/>
    </source>
</evidence>
<keyword evidence="7" id="KW-0999">Mitochondrion inner membrane</keyword>
<evidence type="ECO:0000256" key="1">
    <source>
        <dbReference type="ARBA" id="ARBA00004448"/>
    </source>
</evidence>
<dbReference type="AlphaFoldDB" id="A0AA87YVT4"/>
<keyword evidence="19" id="KW-1185">Reference proteome</keyword>
<feature type="compositionally biased region" description="Low complexity" evidence="15">
    <location>
        <begin position="77"/>
        <end position="89"/>
    </location>
</feature>
<evidence type="ECO:0000256" key="7">
    <source>
        <dbReference type="ARBA" id="ARBA00022792"/>
    </source>
</evidence>
<dbReference type="PANTHER" id="PTHR13462:SF10">
    <property type="entry name" value="CALCIUM UNIPORTER PROTEIN, MITOCHONDRIAL"/>
    <property type="match status" value="1"/>
</dbReference>
<evidence type="ECO:0000256" key="15">
    <source>
        <dbReference type="SAM" id="MobiDB-lite"/>
    </source>
</evidence>
<keyword evidence="12 16" id="KW-0472">Membrane</keyword>
<dbReference type="InterPro" id="IPR006769">
    <property type="entry name" value="MCU_C"/>
</dbReference>
<proteinExistence type="inferred from homology"/>
<protein>
    <recommendedName>
        <fullName evidence="17">Calcium uniporter protein C-terminal domain-containing protein</fullName>
    </recommendedName>
</protein>
<keyword evidence="3" id="KW-0813">Transport</keyword>
<evidence type="ECO:0000256" key="16">
    <source>
        <dbReference type="SAM" id="Phobius"/>
    </source>
</evidence>
<feature type="region of interest" description="Disordered" evidence="15">
    <location>
        <begin position="77"/>
        <end position="101"/>
    </location>
</feature>
<feature type="domain" description="Calcium uniporter protein C-terminal" evidence="17">
    <location>
        <begin position="152"/>
        <end position="310"/>
    </location>
</feature>
<evidence type="ECO:0000256" key="5">
    <source>
        <dbReference type="ARBA" id="ARBA00022673"/>
    </source>
</evidence>
<dbReference type="InterPro" id="IPR039055">
    <property type="entry name" value="MCU_fam"/>
</dbReference>
<evidence type="ECO:0000256" key="9">
    <source>
        <dbReference type="ARBA" id="ARBA00022989"/>
    </source>
</evidence>
<keyword evidence="5" id="KW-0107">Calcium channel</keyword>
<reference evidence="18" key="1">
    <citation type="submission" date="2023-07" db="EMBL/GenBank/DDBJ databases">
        <title>draft genome sequence of fig (Ficus carica).</title>
        <authorList>
            <person name="Takahashi T."/>
            <person name="Nishimura K."/>
        </authorList>
    </citation>
    <scope>NUCLEOTIDE SEQUENCE</scope>
</reference>
<dbReference type="Pfam" id="PF04678">
    <property type="entry name" value="MCU"/>
    <property type="match status" value="1"/>
</dbReference>
<evidence type="ECO:0000256" key="13">
    <source>
        <dbReference type="ARBA" id="ARBA00023303"/>
    </source>
</evidence>
<dbReference type="PANTHER" id="PTHR13462">
    <property type="entry name" value="CALCIUM UNIPORTER PROTEIN, MITOCHONDRIAL"/>
    <property type="match status" value="1"/>
</dbReference>
<dbReference type="GO" id="GO:0051560">
    <property type="term" value="P:mitochondrial calcium ion homeostasis"/>
    <property type="evidence" value="ECO:0007669"/>
    <property type="project" value="InterPro"/>
</dbReference>
<dbReference type="GO" id="GO:0036444">
    <property type="term" value="P:calcium import into the mitochondrion"/>
    <property type="evidence" value="ECO:0007669"/>
    <property type="project" value="TreeGrafter"/>
</dbReference>
<dbReference type="GO" id="GO:1990246">
    <property type="term" value="C:uniplex complex"/>
    <property type="evidence" value="ECO:0007669"/>
    <property type="project" value="TreeGrafter"/>
</dbReference>
<evidence type="ECO:0000313" key="19">
    <source>
        <dbReference type="Proteomes" id="UP001187192"/>
    </source>
</evidence>
<name>A0AA87YVT4_FICCA</name>
<comment type="subcellular location">
    <subcellularLocation>
        <location evidence="1">Mitochondrion inner membrane</location>
        <topology evidence="1">Multi-pass membrane protein</topology>
    </subcellularLocation>
</comment>
<feature type="transmembrane region" description="Helical" evidence="16">
    <location>
        <begin position="256"/>
        <end position="274"/>
    </location>
</feature>
<dbReference type="EMBL" id="BTGU01000001">
    <property type="protein sequence ID" value="GMN23222.1"/>
    <property type="molecule type" value="Genomic_DNA"/>
</dbReference>
<keyword evidence="4" id="KW-0109">Calcium transport</keyword>
<evidence type="ECO:0000256" key="4">
    <source>
        <dbReference type="ARBA" id="ARBA00022568"/>
    </source>
</evidence>
<evidence type="ECO:0000256" key="2">
    <source>
        <dbReference type="ARBA" id="ARBA00005653"/>
    </source>
</evidence>
<evidence type="ECO:0000259" key="17">
    <source>
        <dbReference type="Pfam" id="PF04678"/>
    </source>
</evidence>
<evidence type="ECO:0000256" key="14">
    <source>
        <dbReference type="ARBA" id="ARBA00036634"/>
    </source>
</evidence>
<gene>
    <name evidence="18" type="ORF">TIFTF001_000027</name>
</gene>
<dbReference type="GO" id="GO:0015292">
    <property type="term" value="F:uniporter activity"/>
    <property type="evidence" value="ECO:0007669"/>
    <property type="project" value="TreeGrafter"/>
</dbReference>
<keyword evidence="10" id="KW-0406">Ion transport</keyword>
<evidence type="ECO:0000256" key="11">
    <source>
        <dbReference type="ARBA" id="ARBA00023128"/>
    </source>
</evidence>
<sequence>MWRRKCGVFLKQSLTTATAVVGHGFERTNPRLVPSLSPSHRSRLVVEPREFQECGISNGGLCFPALLSVGLIQRFSSSPSSSSSSISLDSKSRSSDGEEAAEAISDAEAKRLMRLVNVEALKAKLGAEGKQMISYCELLEACESIGVARSPDEAVVFARILDEAGVVLLFRDKVYLHPDKVLDSVRGAALLALTLEDDPIKEELNMLQEKKEEIDVLAHKQVRRILWTGLVLAMLSVGFFFRLTFWEFSWDVMEPIAFFTTTTGLVIGYAYFLITSRDPTYQDLLKRLFLNRQRKLLKKYNFDCTRFKELQRKCRIPHDATASIKNRVGLELELDDALHKD</sequence>
<evidence type="ECO:0000256" key="6">
    <source>
        <dbReference type="ARBA" id="ARBA00022692"/>
    </source>
</evidence>
<comment type="similarity">
    <text evidence="2">Belongs to the MCU (TC 1.A.77) family.</text>
</comment>
<dbReference type="Proteomes" id="UP001187192">
    <property type="component" value="Unassembled WGS sequence"/>
</dbReference>
<comment type="catalytic activity">
    <reaction evidence="14">
        <text>Ca(2+)(in) = Ca(2+)(out)</text>
        <dbReference type="Rhea" id="RHEA:29671"/>
        <dbReference type="ChEBI" id="CHEBI:29108"/>
    </reaction>
</comment>
<comment type="caution">
    <text evidence="18">The sequence shown here is derived from an EMBL/GenBank/DDBJ whole genome shotgun (WGS) entry which is preliminary data.</text>
</comment>
<accession>A0AA87YVT4</accession>
<evidence type="ECO:0000256" key="3">
    <source>
        <dbReference type="ARBA" id="ARBA00022448"/>
    </source>
</evidence>